<dbReference type="InterPro" id="IPR034033">
    <property type="entry name" value="Serralysin-like"/>
</dbReference>
<reference evidence="9" key="1">
    <citation type="journal article" date="2021" name="Microorganisms">
        <title>Acidisoma silvae sp. nov. and Acidisomacellulosilytica sp. nov., Two Acidophilic Bacteria Isolated from Decaying Wood, Hydrolyzing Cellulose and Producing Poly-3-hydroxybutyrate.</title>
        <authorList>
            <person name="Mieszkin S."/>
            <person name="Pouder E."/>
            <person name="Uroz S."/>
            <person name="Simon-Colin C."/>
            <person name="Alain K."/>
        </authorList>
    </citation>
    <scope>NUCLEOTIDE SEQUENCE</scope>
    <source>
        <strain evidence="9">HW T2.11</strain>
    </source>
</reference>
<dbReference type="PROSITE" id="PS50817">
    <property type="entry name" value="INTEIN_N_TER"/>
    <property type="match status" value="1"/>
</dbReference>
<dbReference type="PANTHER" id="PTHR38340:SF1">
    <property type="entry name" value="S-LAYER PROTEIN"/>
    <property type="match status" value="1"/>
</dbReference>
<evidence type="ECO:0000256" key="5">
    <source>
        <dbReference type="ARBA" id="ARBA00022737"/>
    </source>
</evidence>
<evidence type="ECO:0000259" key="7">
    <source>
        <dbReference type="SMART" id="SM00235"/>
    </source>
</evidence>
<comment type="cofactor">
    <cofactor evidence="1">
        <name>Ca(2+)</name>
        <dbReference type="ChEBI" id="CHEBI:29108"/>
    </cofactor>
</comment>
<evidence type="ECO:0000256" key="3">
    <source>
        <dbReference type="ARBA" id="ARBA00009490"/>
    </source>
</evidence>
<dbReference type="SMART" id="SM00235">
    <property type="entry name" value="ZnMc"/>
    <property type="match status" value="1"/>
</dbReference>
<evidence type="ECO:0000259" key="8">
    <source>
        <dbReference type="SMART" id="SM00306"/>
    </source>
</evidence>
<dbReference type="SUPFAM" id="SSF51120">
    <property type="entry name" value="beta-Roll"/>
    <property type="match status" value="3"/>
</dbReference>
<dbReference type="Pfam" id="PF00353">
    <property type="entry name" value="HemolysinCabind"/>
    <property type="match status" value="5"/>
</dbReference>
<dbReference type="GO" id="GO:0008270">
    <property type="term" value="F:zinc ion binding"/>
    <property type="evidence" value="ECO:0007669"/>
    <property type="project" value="InterPro"/>
</dbReference>
<organism evidence="9 10">
    <name type="scientific">Acidisoma silvae</name>
    <dbReference type="NCBI Taxonomy" id="2802396"/>
    <lineage>
        <taxon>Bacteria</taxon>
        <taxon>Pseudomonadati</taxon>
        <taxon>Pseudomonadota</taxon>
        <taxon>Alphaproteobacteria</taxon>
        <taxon>Acetobacterales</taxon>
        <taxon>Acidocellaceae</taxon>
        <taxon>Acidisoma</taxon>
    </lineage>
</organism>
<accession>A0A963YNX9</accession>
<dbReference type="GO" id="GO:0008237">
    <property type="term" value="F:metallopeptidase activity"/>
    <property type="evidence" value="ECO:0007669"/>
    <property type="project" value="InterPro"/>
</dbReference>
<dbReference type="EMBL" id="JAESVB010000001">
    <property type="protein sequence ID" value="MCB8874345.1"/>
    <property type="molecule type" value="Genomic_DNA"/>
</dbReference>
<sequence length="1624" mass="167483">MSATTLVAKPSYDLDAIEFQLQTSWGTSPFFKAWPIGTTVTYAIASNVPVQSDSGWEAMTDAEVAAAQKAFAIWDELIGNIQLVAVTDPSQADITFSYSGDMPASESGVTGGTLGPQVDSLGSYPDFPITQATVLINANSNTNASNALTLSSFGFTTFLHEIGHALGLSHPGNYDATDKTKPTYAADAVYAQDSLQYSIMSYFGPDFADGWHLDTNGGLNPSTPMLDDIATIQSKYGVNWNTRDTDTTYGFHSNAGWDFFNFDDDKQPVFTIWDGGGNDTIDASGYAGKQTIDLMPGSYSSLLGYTDNVAITYQVANIADPTDTNLIENADGGDGDDTITGNSANNFLNGNGGNDTLYGGAGLDTLNGGSGDDVLDGGGSGEETITTPNGTVFGTDTLTGGTGSDTFVYASGYRLTTITDFNVNTDSLDLTKTGVHDWQTLLSKATQVGNDTVIEFAKGSHGVNDDLTLQGVSLSDFQNMDPGAVSFSPDTTPVFGGFDILPNPSSDFTTEYAYVAALNGGGFAALRLSVAEVGSQALYVFRYDAHGVLIDSIQVNNEPWDGGSMSMMRLGSGNILVVWDTSTHGAGGGAGIRGRILDANGNPIGDDFLVNTGHSSGSGQINWHVSLSSSSSGGAVLTWAANTSEAVPESQKLHAFRNGVDASGNVAGNDEDLGVFASYAFNNVFAIPGVLSYYMTSTGSGNPYPVWHAMYQLGGSGVPVQIDNNDFIPDENGAASPPFNAIQLTDGRILFQYSSGYTSGYSERVNAEKIVILDPATGGFTKPGTGGDDFLKGGSGNDQLYGLAGNDTLQGNGGGDLLDGGAGTDTADYALSLKPVTIDLGVTGPQAGDGDGTGDTLVSIENLTGSNYNDILRGDAGANVINGSYGNDTIEGNGGADTLLGGAGNDLITLLANTTDGSIPTAHGGAGNDTLYVDGTGGVIYGDSGDDRLIIRGSGDSAYGGDGNDTLTVTGGGDNLLDGGDGDDALTGGSGNDTLYGGAGDDFYGASGGNDIIDDTSGTGDTLIYLGAIDAFTIRYNPATGGFTITDTRPGAPEGNTTETGIDRFAFGGGTVMSADQLRAYVAAQGVSGQVEDGYIAGATVFADTNFDGIPDDGEASGVSDATGHFTVGDAGANLFSTGGTDTLTRLAQTLPLGTPAGARMITPLTTLLFGMSGASSAPRVLSAFGIGGSYDLLNSDPIAGVKAGNADAAAAFVAGVKVMNTLAAGTAFLGAVFSTDATSSFWTMLNQGLALVFNDMTTVNLADPAVIHAALTYAIYLPVDADAVDKASAAIAALNAAADARATLTGDALLIAESAVARTAQAGLTPALFAAGPDATKLATLLTQFTGTALDQAIAANAAQLGDVDSAPCFAAGTRIMTSRGEIAVEHLLAGDKVLTIEGWWQPIRWIGRRRVDCRRHPRPEIVLPVRVAAEAFGAAMPARDLILSPDHAIYAEGVLIPIKHLINGTTIAQVATERVTYYHIELDQHDVILAEGMPAETFLDTGNRRSFANGGTVVQLHPDFSRPVTDSHLVRDALAYAPLVVAGADIERVRANLLHGAERHGTDEAATHSRESKPLSSISMIIAMALARRRHAKVVSGENGASRAETTSGVRASRTASSRRGL</sequence>
<dbReference type="RefSeq" id="WP_227319984.1">
    <property type="nucleotide sequence ID" value="NZ_JAESVB010000001.1"/>
</dbReference>
<dbReference type="InterPro" id="IPR006141">
    <property type="entry name" value="Intein_N"/>
</dbReference>
<proteinExistence type="inferred from homology"/>
<dbReference type="GO" id="GO:0016539">
    <property type="term" value="P:intein-mediated protein splicing"/>
    <property type="evidence" value="ECO:0007669"/>
    <property type="project" value="InterPro"/>
</dbReference>
<feature type="domain" description="Hint" evidence="8">
    <location>
        <begin position="1368"/>
        <end position="1473"/>
    </location>
</feature>
<keyword evidence="10" id="KW-1185">Reference proteome</keyword>
<dbReference type="Gene3D" id="3.40.390.10">
    <property type="entry name" value="Collagenase (Catalytic Domain)"/>
    <property type="match status" value="1"/>
</dbReference>
<feature type="region of interest" description="Disordered" evidence="6">
    <location>
        <begin position="1595"/>
        <end position="1624"/>
    </location>
</feature>
<dbReference type="GO" id="GO:0005615">
    <property type="term" value="C:extracellular space"/>
    <property type="evidence" value="ECO:0007669"/>
    <property type="project" value="InterPro"/>
</dbReference>
<dbReference type="Proteomes" id="UP000708298">
    <property type="component" value="Unassembled WGS sequence"/>
</dbReference>
<name>A0A963YNX9_9PROT</name>
<protein>
    <submittedName>
        <fullName evidence="9">Hint domain-containing protein</fullName>
    </submittedName>
</protein>
<gene>
    <name evidence="9" type="ORF">ASILVAE211_04050</name>
</gene>
<evidence type="ECO:0000256" key="6">
    <source>
        <dbReference type="SAM" id="MobiDB-lite"/>
    </source>
</evidence>
<evidence type="ECO:0000256" key="4">
    <source>
        <dbReference type="ARBA" id="ARBA00022525"/>
    </source>
</evidence>
<dbReference type="CDD" id="cd04277">
    <property type="entry name" value="ZnMc_serralysin_like"/>
    <property type="match status" value="1"/>
</dbReference>
<evidence type="ECO:0000256" key="1">
    <source>
        <dbReference type="ARBA" id="ARBA00001913"/>
    </source>
</evidence>
<reference evidence="9" key="2">
    <citation type="submission" date="2021-01" db="EMBL/GenBank/DDBJ databases">
        <authorList>
            <person name="Mieszkin S."/>
            <person name="Pouder E."/>
            <person name="Alain K."/>
        </authorList>
    </citation>
    <scope>NUCLEOTIDE SEQUENCE</scope>
    <source>
        <strain evidence="9">HW T2.11</strain>
    </source>
</reference>
<comment type="subcellular location">
    <subcellularLocation>
        <location evidence="2">Secreted</location>
    </subcellularLocation>
</comment>
<dbReference type="SUPFAM" id="SSF51294">
    <property type="entry name" value="Hedgehog/intein (Hint) domain"/>
    <property type="match status" value="1"/>
</dbReference>
<dbReference type="InterPro" id="IPR006026">
    <property type="entry name" value="Peptidase_Metallo"/>
</dbReference>
<feature type="compositionally biased region" description="Gly residues" evidence="6">
    <location>
        <begin position="369"/>
        <end position="381"/>
    </location>
</feature>
<dbReference type="Gene3D" id="2.150.10.10">
    <property type="entry name" value="Serralysin-like metalloprotease, C-terminal"/>
    <property type="match status" value="5"/>
</dbReference>
<dbReference type="InterPro" id="IPR028992">
    <property type="entry name" value="Hedgehog/Intein_dom"/>
</dbReference>
<keyword evidence="5" id="KW-0677">Repeat</keyword>
<evidence type="ECO:0000256" key="2">
    <source>
        <dbReference type="ARBA" id="ARBA00004613"/>
    </source>
</evidence>
<dbReference type="InterPro" id="IPR001343">
    <property type="entry name" value="Hemolysn_Ca-bd"/>
</dbReference>
<dbReference type="InterPro" id="IPR013858">
    <property type="entry name" value="Peptidase_M10B_C"/>
</dbReference>
<evidence type="ECO:0000313" key="10">
    <source>
        <dbReference type="Proteomes" id="UP000708298"/>
    </source>
</evidence>
<dbReference type="SMART" id="SM00306">
    <property type="entry name" value="HintN"/>
    <property type="match status" value="1"/>
</dbReference>
<evidence type="ECO:0000313" key="9">
    <source>
        <dbReference type="EMBL" id="MCB8874345.1"/>
    </source>
</evidence>
<dbReference type="InterPro" id="IPR011049">
    <property type="entry name" value="Serralysin-like_metalloprot_C"/>
</dbReference>
<dbReference type="PANTHER" id="PTHR38340">
    <property type="entry name" value="S-LAYER PROTEIN"/>
    <property type="match status" value="1"/>
</dbReference>
<feature type="compositionally biased region" description="Polar residues" evidence="6">
    <location>
        <begin position="1606"/>
        <end position="1624"/>
    </location>
</feature>
<feature type="region of interest" description="Disordered" evidence="6">
    <location>
        <begin position="369"/>
        <end position="397"/>
    </location>
</feature>
<dbReference type="GO" id="GO:0005509">
    <property type="term" value="F:calcium ion binding"/>
    <property type="evidence" value="ECO:0007669"/>
    <property type="project" value="InterPro"/>
</dbReference>
<dbReference type="Gene3D" id="2.170.16.10">
    <property type="entry name" value="Hedgehog/Intein (Hint) domain"/>
    <property type="match status" value="1"/>
</dbReference>
<dbReference type="Pfam" id="PF13403">
    <property type="entry name" value="Hint_2"/>
    <property type="match status" value="1"/>
</dbReference>
<dbReference type="InterPro" id="IPR003587">
    <property type="entry name" value="Hint_dom_N"/>
</dbReference>
<dbReference type="PRINTS" id="PR00313">
    <property type="entry name" value="CABNDNGRPT"/>
</dbReference>
<dbReference type="InterPro" id="IPR024079">
    <property type="entry name" value="MetalloPept_cat_dom_sf"/>
</dbReference>
<dbReference type="InterPro" id="IPR036844">
    <property type="entry name" value="Hint_dom_sf"/>
</dbReference>
<keyword evidence="4" id="KW-0964">Secreted</keyword>
<dbReference type="SUPFAM" id="SSF55486">
    <property type="entry name" value="Metalloproteases ('zincins'), catalytic domain"/>
    <property type="match status" value="1"/>
</dbReference>
<dbReference type="Pfam" id="PF08548">
    <property type="entry name" value="Peptidase_M10_C"/>
    <property type="match status" value="1"/>
</dbReference>
<comment type="similarity">
    <text evidence="3">Belongs to the peptidase M10B family.</text>
</comment>
<feature type="domain" description="Peptidase metallopeptidase" evidence="7">
    <location>
        <begin position="30"/>
        <end position="205"/>
    </location>
</feature>
<comment type="caution">
    <text evidence="9">The sequence shown here is derived from an EMBL/GenBank/DDBJ whole genome shotgun (WGS) entry which is preliminary data.</text>
</comment>
<dbReference type="InterPro" id="IPR050557">
    <property type="entry name" value="RTX_toxin/Mannuronan_C5-epim"/>
</dbReference>
<dbReference type="PROSITE" id="PS00330">
    <property type="entry name" value="HEMOLYSIN_CALCIUM"/>
    <property type="match status" value="3"/>
</dbReference>
<dbReference type="InterPro" id="IPR018511">
    <property type="entry name" value="Hemolysin-typ_Ca-bd_CS"/>
</dbReference>